<dbReference type="GO" id="GO:0022627">
    <property type="term" value="C:cytosolic small ribosomal subunit"/>
    <property type="evidence" value="ECO:0007669"/>
    <property type="project" value="TreeGrafter"/>
</dbReference>
<dbReference type="Proteomes" id="UP000275925">
    <property type="component" value="Unassembled WGS sequence"/>
</dbReference>
<dbReference type="InterPro" id="IPR005704">
    <property type="entry name" value="Ribosomal_uS3_bac-typ"/>
</dbReference>
<protein>
    <recommendedName>
        <fullName evidence="7 8">Small ribosomal subunit protein uS3</fullName>
    </recommendedName>
</protein>
<comment type="subunit">
    <text evidence="8">Part of the 30S ribosomal subunit. Forms a tight complex with proteins S10 and S14.</text>
</comment>
<dbReference type="InterPro" id="IPR036419">
    <property type="entry name" value="Ribosomal_S3_C_sf"/>
</dbReference>
<evidence type="ECO:0000256" key="7">
    <source>
        <dbReference type="ARBA" id="ARBA00035257"/>
    </source>
</evidence>
<proteinExistence type="inferred from homology"/>
<dbReference type="PROSITE" id="PS50823">
    <property type="entry name" value="KH_TYPE_2"/>
    <property type="match status" value="1"/>
</dbReference>
<dbReference type="GO" id="GO:0006412">
    <property type="term" value="P:translation"/>
    <property type="evidence" value="ECO:0007669"/>
    <property type="project" value="UniProtKB-UniRule"/>
</dbReference>
<dbReference type="InterPro" id="IPR057258">
    <property type="entry name" value="Ribosomal_uS3"/>
</dbReference>
<dbReference type="InterPro" id="IPR001351">
    <property type="entry name" value="Ribosomal_uS3_C"/>
</dbReference>
<evidence type="ECO:0000256" key="1">
    <source>
        <dbReference type="ARBA" id="ARBA00010761"/>
    </source>
</evidence>
<dbReference type="InterPro" id="IPR004044">
    <property type="entry name" value="KH_dom_type_2"/>
</dbReference>
<keyword evidence="3 8" id="KW-0694">RNA-binding</keyword>
<dbReference type="FunFam" id="3.30.1140.32:FF:000002">
    <property type="entry name" value="30S ribosomal protein S3"/>
    <property type="match status" value="1"/>
</dbReference>
<keyword evidence="2 8" id="KW-0699">rRNA-binding</keyword>
<dbReference type="EMBL" id="BGZO01000008">
    <property type="protein sequence ID" value="GBR75811.1"/>
    <property type="molecule type" value="Genomic_DNA"/>
</dbReference>
<keyword evidence="5 8" id="KW-0687">Ribonucleoprotein</keyword>
<dbReference type="Pfam" id="PF07650">
    <property type="entry name" value="KH_2"/>
    <property type="match status" value="1"/>
</dbReference>
<gene>
    <name evidence="8 11" type="primary">rpsC</name>
    <name evidence="11" type="ORF">NO2_0443</name>
</gene>
<keyword evidence="4 8" id="KW-0689">Ribosomal protein</keyword>
<dbReference type="HAMAP" id="MF_01309_B">
    <property type="entry name" value="Ribosomal_uS3_B"/>
    <property type="match status" value="1"/>
</dbReference>
<comment type="caution">
    <text evidence="11">The sequence shown here is derived from an EMBL/GenBank/DDBJ whole genome shotgun (WGS) entry which is preliminary data.</text>
</comment>
<dbReference type="PROSITE" id="PS00548">
    <property type="entry name" value="RIBOSOMAL_S3"/>
    <property type="match status" value="1"/>
</dbReference>
<evidence type="ECO:0000256" key="4">
    <source>
        <dbReference type="ARBA" id="ARBA00022980"/>
    </source>
</evidence>
<dbReference type="PANTHER" id="PTHR11760:SF19">
    <property type="entry name" value="SMALL RIBOSOMAL SUBUNIT PROTEIN US3C"/>
    <property type="match status" value="1"/>
</dbReference>
<dbReference type="GO" id="GO:0003735">
    <property type="term" value="F:structural constituent of ribosome"/>
    <property type="evidence" value="ECO:0007669"/>
    <property type="project" value="InterPro"/>
</dbReference>
<dbReference type="NCBIfam" id="TIGR01009">
    <property type="entry name" value="rpsC_bact"/>
    <property type="match status" value="1"/>
</dbReference>
<sequence length="235" mass="26620">MGHKSDPRSLRLGINKEWDRVWYASKKDFPKFFLEDQQIEDFVKTKLNKAGISRVVIRRRDKDKQVTVDVFTARPGMIIGKGGQDAEIFKQQLSRLVGKTVQLNINESANVNTCAVLLAENVASQLERRIAFRRAMKQIITKALKSGAQGIKVMVSGRLAGAEIARTEWYREGRVPLHTFRADVDYAVAEAQTTYGKIGVKVWVYKGDILDKKDVKLELRPADVEIEEEKESVNA</sequence>
<dbReference type="InterPro" id="IPR015946">
    <property type="entry name" value="KH_dom-like_a/b"/>
</dbReference>
<evidence type="ECO:0000256" key="5">
    <source>
        <dbReference type="ARBA" id="ARBA00023274"/>
    </source>
</evidence>
<dbReference type="SUPFAM" id="SSF54821">
    <property type="entry name" value="Ribosomal protein S3 C-terminal domain"/>
    <property type="match status" value="1"/>
</dbReference>
<evidence type="ECO:0000256" key="6">
    <source>
        <dbReference type="ARBA" id="ARBA00024998"/>
    </source>
</evidence>
<comment type="function">
    <text evidence="6 8">Binds the lower part of the 30S subunit head. Binds mRNA in the 70S ribosome, positioning it for translation.</text>
</comment>
<dbReference type="SUPFAM" id="SSF54814">
    <property type="entry name" value="Prokaryotic type KH domain (KH-domain type II)"/>
    <property type="match status" value="1"/>
</dbReference>
<dbReference type="InterPro" id="IPR009019">
    <property type="entry name" value="KH_sf_prok-type"/>
</dbReference>
<organism evidence="11 12">
    <name type="scientific">Candidatus Termititenax persephonae</name>
    <dbReference type="NCBI Taxonomy" id="2218525"/>
    <lineage>
        <taxon>Bacteria</taxon>
        <taxon>Bacillati</taxon>
        <taxon>Candidatus Margulisiibacteriota</taxon>
        <taxon>Candidatus Termititenacia</taxon>
        <taxon>Candidatus Termititenacales</taxon>
        <taxon>Candidatus Termititenacaceae</taxon>
        <taxon>Candidatus Termititenax</taxon>
    </lineage>
</organism>
<evidence type="ECO:0000313" key="11">
    <source>
        <dbReference type="EMBL" id="GBR75811.1"/>
    </source>
</evidence>
<evidence type="ECO:0000259" key="10">
    <source>
        <dbReference type="PROSITE" id="PS50823"/>
    </source>
</evidence>
<keyword evidence="12" id="KW-1185">Reference proteome</keyword>
<dbReference type="GO" id="GO:0003729">
    <property type="term" value="F:mRNA binding"/>
    <property type="evidence" value="ECO:0007669"/>
    <property type="project" value="UniProtKB-UniRule"/>
</dbReference>
<dbReference type="FunFam" id="3.30.300.20:FF:000001">
    <property type="entry name" value="30S ribosomal protein S3"/>
    <property type="match status" value="1"/>
</dbReference>
<feature type="domain" description="KH type-2" evidence="10">
    <location>
        <begin position="39"/>
        <end position="109"/>
    </location>
</feature>
<dbReference type="PANTHER" id="PTHR11760">
    <property type="entry name" value="30S/40S RIBOSOMAL PROTEIN S3"/>
    <property type="match status" value="1"/>
</dbReference>
<evidence type="ECO:0000256" key="8">
    <source>
        <dbReference type="HAMAP-Rule" id="MF_01309"/>
    </source>
</evidence>
<name>A0A388TGA6_9BACT</name>
<evidence type="ECO:0000256" key="2">
    <source>
        <dbReference type="ARBA" id="ARBA00022730"/>
    </source>
</evidence>
<dbReference type="Gene3D" id="3.30.1140.32">
    <property type="entry name" value="Ribosomal protein S3, C-terminal domain"/>
    <property type="match status" value="1"/>
</dbReference>
<dbReference type="CDD" id="cd02412">
    <property type="entry name" value="KH-II_30S_S3"/>
    <property type="match status" value="1"/>
</dbReference>
<dbReference type="Pfam" id="PF00189">
    <property type="entry name" value="Ribosomal_S3_C"/>
    <property type="match status" value="1"/>
</dbReference>
<accession>A0A388TGA6</accession>
<dbReference type="InterPro" id="IPR018280">
    <property type="entry name" value="Ribosomal_uS3_CS"/>
</dbReference>
<dbReference type="AlphaFoldDB" id="A0A388TGA6"/>
<dbReference type="Gene3D" id="3.30.300.20">
    <property type="match status" value="1"/>
</dbReference>
<evidence type="ECO:0000256" key="3">
    <source>
        <dbReference type="ARBA" id="ARBA00022884"/>
    </source>
</evidence>
<reference evidence="11 12" key="1">
    <citation type="journal article" date="2019" name="ISME J.">
        <title>Genome analyses of uncultured TG2/ZB3 bacteria in 'Margulisbacteria' specifically attached to ectosymbiotic spirochetes of protists in the termite gut.</title>
        <authorList>
            <person name="Utami Y.D."/>
            <person name="Kuwahara H."/>
            <person name="Igai K."/>
            <person name="Murakami T."/>
            <person name="Sugaya K."/>
            <person name="Morikawa T."/>
            <person name="Nagura Y."/>
            <person name="Yuki M."/>
            <person name="Deevong P."/>
            <person name="Inoue T."/>
            <person name="Kihara K."/>
            <person name="Lo N."/>
            <person name="Yamada A."/>
            <person name="Ohkuma M."/>
            <person name="Hongoh Y."/>
        </authorList>
    </citation>
    <scope>NUCLEOTIDE SEQUENCE [LARGE SCALE GENOMIC DNA]</scope>
    <source>
        <strain evidence="11">NkOx7-02</strain>
    </source>
</reference>
<evidence type="ECO:0000313" key="12">
    <source>
        <dbReference type="Proteomes" id="UP000275925"/>
    </source>
</evidence>
<dbReference type="GO" id="GO:0019843">
    <property type="term" value="F:rRNA binding"/>
    <property type="evidence" value="ECO:0007669"/>
    <property type="project" value="UniProtKB-UniRule"/>
</dbReference>
<evidence type="ECO:0000256" key="9">
    <source>
        <dbReference type="RuleBase" id="RU003624"/>
    </source>
</evidence>
<comment type="similarity">
    <text evidence="1 8 9">Belongs to the universal ribosomal protein uS3 family.</text>
</comment>